<sequence length="128" mass="14526">MKIKLLCFLLFPLFLFMASPGFSASQPEIPIKDMVTMVDLGAKTCIPCKMMAPILIKLEKEYKGRAAIIFIDVWEHQDQAKKFRVSAIPTQIFYDKDGREIYRHQGFLDEEAIVTQLAKMGVTAPKGN</sequence>
<dbReference type="InterPro" id="IPR036249">
    <property type="entry name" value="Thioredoxin-like_sf"/>
</dbReference>
<dbReference type="GO" id="GO:0045454">
    <property type="term" value="P:cell redox homeostasis"/>
    <property type="evidence" value="ECO:0007669"/>
    <property type="project" value="TreeGrafter"/>
</dbReference>
<evidence type="ECO:0000313" key="4">
    <source>
        <dbReference type="Proteomes" id="UP000614424"/>
    </source>
</evidence>
<dbReference type="Pfam" id="PF00085">
    <property type="entry name" value="Thioredoxin"/>
    <property type="match status" value="1"/>
</dbReference>
<feature type="domain" description="Thioredoxin" evidence="2">
    <location>
        <begin position="13"/>
        <end position="122"/>
    </location>
</feature>
<dbReference type="SUPFAM" id="SSF52833">
    <property type="entry name" value="Thioredoxin-like"/>
    <property type="match status" value="1"/>
</dbReference>
<dbReference type="CDD" id="cd02947">
    <property type="entry name" value="TRX_family"/>
    <property type="match status" value="1"/>
</dbReference>
<dbReference type="Proteomes" id="UP000614424">
    <property type="component" value="Unassembled WGS sequence"/>
</dbReference>
<evidence type="ECO:0000313" key="3">
    <source>
        <dbReference type="EMBL" id="MBC8317318.1"/>
    </source>
</evidence>
<dbReference type="AlphaFoldDB" id="A0A8J6TFH1"/>
<feature type="signal peptide" evidence="1">
    <location>
        <begin position="1"/>
        <end position="24"/>
    </location>
</feature>
<evidence type="ECO:0000256" key="1">
    <source>
        <dbReference type="SAM" id="SignalP"/>
    </source>
</evidence>
<dbReference type="Gene3D" id="3.40.30.10">
    <property type="entry name" value="Glutaredoxin"/>
    <property type="match status" value="1"/>
</dbReference>
<dbReference type="PANTHER" id="PTHR45663">
    <property type="entry name" value="GEO12009P1"/>
    <property type="match status" value="1"/>
</dbReference>
<accession>A0A8J6TFH1</accession>
<dbReference type="PANTHER" id="PTHR45663:SF11">
    <property type="entry name" value="GEO12009P1"/>
    <property type="match status" value="1"/>
</dbReference>
<dbReference type="InterPro" id="IPR013766">
    <property type="entry name" value="Thioredoxin_domain"/>
</dbReference>
<organism evidence="3 4">
    <name type="scientific">Candidatus Desulfobia pelagia</name>
    <dbReference type="NCBI Taxonomy" id="2841692"/>
    <lineage>
        <taxon>Bacteria</taxon>
        <taxon>Pseudomonadati</taxon>
        <taxon>Thermodesulfobacteriota</taxon>
        <taxon>Desulfobulbia</taxon>
        <taxon>Desulfobulbales</taxon>
        <taxon>Desulfobulbaceae</taxon>
        <taxon>Candidatus Desulfobia</taxon>
    </lineage>
</organism>
<proteinExistence type="predicted"/>
<name>A0A8J6TFH1_9BACT</name>
<dbReference type="GO" id="GO:0005829">
    <property type="term" value="C:cytosol"/>
    <property type="evidence" value="ECO:0007669"/>
    <property type="project" value="TreeGrafter"/>
</dbReference>
<reference evidence="3 4" key="1">
    <citation type="submission" date="2020-08" db="EMBL/GenBank/DDBJ databases">
        <title>Bridging the membrane lipid divide: bacteria of the FCB group superphylum have the potential to synthesize archaeal ether lipids.</title>
        <authorList>
            <person name="Villanueva L."/>
            <person name="Von Meijenfeldt F.A.B."/>
            <person name="Westbye A.B."/>
            <person name="Yadav S."/>
            <person name="Hopmans E.C."/>
            <person name="Dutilh B.E."/>
            <person name="Sinninghe Damste J.S."/>
        </authorList>
    </citation>
    <scope>NUCLEOTIDE SEQUENCE [LARGE SCALE GENOMIC DNA]</scope>
    <source>
        <strain evidence="3">NIOZ-UU47</strain>
    </source>
</reference>
<feature type="chain" id="PRO_5035306459" evidence="1">
    <location>
        <begin position="25"/>
        <end position="128"/>
    </location>
</feature>
<gene>
    <name evidence="3" type="ORF">H8E41_05390</name>
</gene>
<dbReference type="GO" id="GO:0015035">
    <property type="term" value="F:protein-disulfide reductase activity"/>
    <property type="evidence" value="ECO:0007669"/>
    <property type="project" value="TreeGrafter"/>
</dbReference>
<keyword evidence="1" id="KW-0732">Signal</keyword>
<dbReference type="EMBL" id="JACNJZ010000082">
    <property type="protein sequence ID" value="MBC8317318.1"/>
    <property type="molecule type" value="Genomic_DNA"/>
</dbReference>
<protein>
    <submittedName>
        <fullName evidence="3">Thioredoxin family protein</fullName>
    </submittedName>
</protein>
<dbReference type="PROSITE" id="PS51352">
    <property type="entry name" value="THIOREDOXIN_2"/>
    <property type="match status" value="1"/>
</dbReference>
<comment type="caution">
    <text evidence="3">The sequence shown here is derived from an EMBL/GenBank/DDBJ whole genome shotgun (WGS) entry which is preliminary data.</text>
</comment>
<evidence type="ECO:0000259" key="2">
    <source>
        <dbReference type="PROSITE" id="PS51352"/>
    </source>
</evidence>